<evidence type="ECO:0000313" key="3">
    <source>
        <dbReference type="WBParaSite" id="EEL_0000771601-mRNA-1"/>
    </source>
</evidence>
<evidence type="ECO:0000256" key="1">
    <source>
        <dbReference type="SAM" id="SignalP"/>
    </source>
</evidence>
<dbReference type="AlphaFoldDB" id="A0A0R3RZG1"/>
<evidence type="ECO:0000313" key="2">
    <source>
        <dbReference type="Proteomes" id="UP000050640"/>
    </source>
</evidence>
<feature type="chain" id="PRO_5006447902" evidence="1">
    <location>
        <begin position="27"/>
        <end position="300"/>
    </location>
</feature>
<feature type="signal peptide" evidence="1">
    <location>
        <begin position="1"/>
        <end position="26"/>
    </location>
</feature>
<accession>A0A0R3RZG1</accession>
<name>A0A0R3RZG1_9BILA</name>
<keyword evidence="1" id="KW-0732">Signal</keyword>
<keyword evidence="2" id="KW-1185">Reference proteome</keyword>
<dbReference type="Proteomes" id="UP000050640">
    <property type="component" value="Unplaced"/>
</dbReference>
<sequence>MANSKLIISIIYLFIIVCCNTTSVLSQEKISWNRIFTSYPMDIHDNLIKHHNYANGPEWIGFEQICNGYRTMPLGACSNAYVRCYYNSTGHCVSAILEECPIGKIFNGTVCEVVGTNCISIWSERMGKINFETEKLLERIKSSQQMNFCYDDGSGIYTFPNVICSRQAYVCKNYNEGFAITCLPGMIMLRRPFGCFVYPPSCAPEKISLEQSAPLRQHAIEMYCNKQQSAMRNYRVITLPQVQYVGCGKLIKDIIYCENGFIYDTKLQKCRRRNNEDRCIMPDLCNVERKKCGKIIFLAS</sequence>
<organism evidence="2 3">
    <name type="scientific">Elaeophora elaphi</name>
    <dbReference type="NCBI Taxonomy" id="1147741"/>
    <lineage>
        <taxon>Eukaryota</taxon>
        <taxon>Metazoa</taxon>
        <taxon>Ecdysozoa</taxon>
        <taxon>Nematoda</taxon>
        <taxon>Chromadorea</taxon>
        <taxon>Rhabditida</taxon>
        <taxon>Spirurina</taxon>
        <taxon>Spiruromorpha</taxon>
        <taxon>Filarioidea</taxon>
        <taxon>Onchocercidae</taxon>
        <taxon>Elaeophora</taxon>
    </lineage>
</organism>
<proteinExistence type="predicted"/>
<reference evidence="3" key="1">
    <citation type="submission" date="2017-02" db="UniProtKB">
        <authorList>
            <consortium name="WormBaseParasite"/>
        </authorList>
    </citation>
    <scope>IDENTIFICATION</scope>
</reference>
<dbReference type="WBParaSite" id="EEL_0000771601-mRNA-1">
    <property type="protein sequence ID" value="EEL_0000771601-mRNA-1"/>
    <property type="gene ID" value="EEL_0000771601"/>
</dbReference>
<protein>
    <submittedName>
        <fullName evidence="3">DUF4789 domain-containing protein</fullName>
    </submittedName>
</protein>
<dbReference type="STRING" id="1147741.A0A0R3RZG1"/>